<feature type="transmembrane region" description="Helical" evidence="6">
    <location>
        <begin position="231"/>
        <end position="260"/>
    </location>
</feature>
<dbReference type="PANTHER" id="PTHR43370">
    <property type="entry name" value="SUGAR ABC TRANSPORTER INTEGRAL MEMBRANE PROTEIN-RELATED"/>
    <property type="match status" value="1"/>
</dbReference>
<keyword evidence="5 6" id="KW-0472">Membrane</keyword>
<name>A0A7I9WLX7_9MYCO</name>
<organism evidence="7 8">
    <name type="scientific">Mycolicibacterium murale</name>
    <dbReference type="NCBI Taxonomy" id="182220"/>
    <lineage>
        <taxon>Bacteria</taxon>
        <taxon>Bacillati</taxon>
        <taxon>Actinomycetota</taxon>
        <taxon>Actinomycetes</taxon>
        <taxon>Mycobacteriales</taxon>
        <taxon>Mycobacteriaceae</taxon>
        <taxon>Mycolicibacterium</taxon>
    </lineage>
</organism>
<feature type="transmembrane region" description="Helical" evidence="6">
    <location>
        <begin position="95"/>
        <end position="117"/>
    </location>
</feature>
<evidence type="ECO:0000256" key="1">
    <source>
        <dbReference type="ARBA" id="ARBA00004651"/>
    </source>
</evidence>
<feature type="transmembrane region" description="Helical" evidence="6">
    <location>
        <begin position="306"/>
        <end position="326"/>
    </location>
</feature>
<reference evidence="7 8" key="1">
    <citation type="journal article" date="2019" name="Emerg. Microbes Infect.">
        <title>Comprehensive subspecies identification of 175 nontuberculous mycobacteria species based on 7547 genomic profiles.</title>
        <authorList>
            <person name="Matsumoto Y."/>
            <person name="Kinjo T."/>
            <person name="Motooka D."/>
            <person name="Nabeya D."/>
            <person name="Jung N."/>
            <person name="Uechi K."/>
            <person name="Horii T."/>
            <person name="Iida T."/>
            <person name="Fujita J."/>
            <person name="Nakamura S."/>
        </authorList>
    </citation>
    <scope>NUCLEOTIDE SEQUENCE [LARGE SCALE GENOMIC DNA]</scope>
    <source>
        <strain evidence="7 8">JCM 13392</strain>
    </source>
</reference>
<dbReference type="EMBL" id="BLKT01000003">
    <property type="protein sequence ID" value="GFG58741.1"/>
    <property type="molecule type" value="Genomic_DNA"/>
</dbReference>
<evidence type="ECO:0000256" key="3">
    <source>
        <dbReference type="ARBA" id="ARBA00022692"/>
    </source>
</evidence>
<feature type="transmembrane region" description="Helical" evidence="6">
    <location>
        <begin position="67"/>
        <end position="88"/>
    </location>
</feature>
<feature type="transmembrane region" description="Helical" evidence="6">
    <location>
        <begin position="42"/>
        <end position="61"/>
    </location>
</feature>
<dbReference type="GO" id="GO:0022857">
    <property type="term" value="F:transmembrane transporter activity"/>
    <property type="evidence" value="ECO:0007669"/>
    <property type="project" value="InterPro"/>
</dbReference>
<gene>
    <name evidence="7" type="ORF">MMUR_28770</name>
</gene>
<evidence type="ECO:0000313" key="8">
    <source>
        <dbReference type="Proteomes" id="UP000465241"/>
    </source>
</evidence>
<keyword evidence="8" id="KW-1185">Reference proteome</keyword>
<dbReference type="InterPro" id="IPR001851">
    <property type="entry name" value="ABC_transp_permease"/>
</dbReference>
<sequence>MLGVDLSPFDSDLVRSTVQLSVPLILAATGETVAERTGMLNIGLEGMMLSGAFGAVLGGYLAGDPMIGVLIGALAGAAMAALAALFMITLRADQVVVGVGIGLLAIGLTTFLFRQYIPVGTKVGPLPNIEIPLLSQLPVVGTALFNQNALFYIAVALVVGTTIVLRHTSWGLFIRAAGQAPRALDSAGHGVSATRWFGMLFAGAMAGLGGAYLSVGQLGSFNENMTAGRGYIALAAVVFGGWVVSRVVAACLVFGGVNALQLRLQAIGGTTVGVWVAVWLLTFAAGVAYMINSLRKQRLRDGSTRIRLGITLLVVGLASWLLVAAPQTALPSQIYTALPYICALVVLAGFGRSRAAPKALTVPYDRSSR</sequence>
<evidence type="ECO:0000256" key="6">
    <source>
        <dbReference type="SAM" id="Phobius"/>
    </source>
</evidence>
<proteinExistence type="predicted"/>
<dbReference type="AlphaFoldDB" id="A0A7I9WLX7"/>
<protein>
    <recommendedName>
        <fullName evidence="9">ABC transporter permease</fullName>
    </recommendedName>
</protein>
<evidence type="ECO:0000256" key="4">
    <source>
        <dbReference type="ARBA" id="ARBA00022989"/>
    </source>
</evidence>
<accession>A0A7I9WLX7</accession>
<keyword evidence="3 6" id="KW-0812">Transmembrane</keyword>
<dbReference type="GO" id="GO:0005886">
    <property type="term" value="C:plasma membrane"/>
    <property type="evidence" value="ECO:0007669"/>
    <property type="project" value="UniProtKB-SubCell"/>
</dbReference>
<dbReference type="RefSeq" id="WP_193489488.1">
    <property type="nucleotide sequence ID" value="NZ_BAAAMC010000045.1"/>
</dbReference>
<feature type="transmembrane region" description="Helical" evidence="6">
    <location>
        <begin position="332"/>
        <end position="350"/>
    </location>
</feature>
<keyword evidence="4 6" id="KW-1133">Transmembrane helix</keyword>
<dbReference type="PANTHER" id="PTHR43370:SF1">
    <property type="entry name" value="GUANOSINE ABC TRANSPORTER PERMEASE PROTEIN NUPQ"/>
    <property type="match status" value="1"/>
</dbReference>
<evidence type="ECO:0000313" key="7">
    <source>
        <dbReference type="EMBL" id="GFG58741.1"/>
    </source>
</evidence>
<feature type="transmembrane region" description="Helical" evidence="6">
    <location>
        <begin position="272"/>
        <end position="294"/>
    </location>
</feature>
<comment type="caution">
    <text evidence="7">The sequence shown here is derived from an EMBL/GenBank/DDBJ whole genome shotgun (WGS) entry which is preliminary data.</text>
</comment>
<evidence type="ECO:0008006" key="9">
    <source>
        <dbReference type="Google" id="ProtNLM"/>
    </source>
</evidence>
<dbReference type="Proteomes" id="UP000465241">
    <property type="component" value="Unassembled WGS sequence"/>
</dbReference>
<evidence type="ECO:0000256" key="5">
    <source>
        <dbReference type="ARBA" id="ARBA00023136"/>
    </source>
</evidence>
<dbReference type="CDD" id="cd06580">
    <property type="entry name" value="TM_PBP1_transp_TpRbsC_like"/>
    <property type="match status" value="1"/>
</dbReference>
<feature type="transmembrane region" description="Helical" evidence="6">
    <location>
        <begin position="149"/>
        <end position="165"/>
    </location>
</feature>
<evidence type="ECO:0000256" key="2">
    <source>
        <dbReference type="ARBA" id="ARBA00022475"/>
    </source>
</evidence>
<dbReference type="Pfam" id="PF02653">
    <property type="entry name" value="BPD_transp_2"/>
    <property type="match status" value="1"/>
</dbReference>
<comment type="subcellular location">
    <subcellularLocation>
        <location evidence="1">Cell membrane</location>
        <topology evidence="1">Multi-pass membrane protein</topology>
    </subcellularLocation>
</comment>
<keyword evidence="2" id="KW-1003">Cell membrane</keyword>